<dbReference type="PANTHER" id="PTHR30386">
    <property type="entry name" value="MEMBRANE FUSION SUBUNIT OF EMRAB-TOLC MULTIDRUG EFFLUX PUMP"/>
    <property type="match status" value="1"/>
</dbReference>
<dbReference type="InterPro" id="IPR058625">
    <property type="entry name" value="MdtA-like_BSH"/>
</dbReference>
<dbReference type="Pfam" id="PF26002">
    <property type="entry name" value="Beta-barrel_AprE"/>
    <property type="match status" value="1"/>
</dbReference>
<dbReference type="PROSITE" id="PS00543">
    <property type="entry name" value="HLYD_FAMILY"/>
    <property type="match status" value="1"/>
</dbReference>
<dbReference type="RefSeq" id="WP_125014935.1">
    <property type="nucleotide sequence ID" value="NZ_QWEZ01000001.1"/>
</dbReference>
<sequence>MIAAGRLQRWRSAWQARRQERLRCAFLPDALAVEQSAPNPLGRLFSLMIMGLFVVALGWGWFGQIDIVAVARGKLVPVVGVASIQSELMGRIMTPPVKEGALVKAGDLLVTLDDTMIRADIESLGEQISVVLERLERQRARRGLVDHMGTIPLGQLLLDAEPPRTTSTPLLERQWQQLLAVRFGNRARVNALEAQRHDVEAEQKKLTRILPMQRERRDALHALYLQKLAPRLQYLDAEQRYIEVESSLDSLQARWARVQADIQRTLTEDQQLLATQAAEALSLEESLALELQKLGQLMVKVQRELASTLITSPIDGVVRHVIPLTQGTVIPAAQLLMEVVPATGDLQAEVWVQNRDVGFVSVGQSTQVKVDSFNYTRYGDIPGQIDLVSADASDESGKGPVYKALVSLSSNTLAVDGVEQRLLAGMDVSVEIKTGTRRILDFFISPLLRYGSESIRER</sequence>
<dbReference type="PRINTS" id="PR01490">
    <property type="entry name" value="RTXTOXIND"/>
</dbReference>
<name>A0A3P3VP78_9GAMM</name>
<reference evidence="12 13" key="2">
    <citation type="submission" date="2018-12" db="EMBL/GenBank/DDBJ databases">
        <title>Simiduia agarivorans gen. nov., sp. nov., a marine, agarolytic bacterium isolated from shallow coastal water from Keelung, Taiwan.</title>
        <authorList>
            <person name="Shieh W.Y."/>
        </authorList>
    </citation>
    <scope>NUCLEOTIDE SEQUENCE [LARGE SCALE GENOMIC DNA]</scope>
    <source>
        <strain evidence="12 13">GTF-13</strain>
    </source>
</reference>
<dbReference type="Pfam" id="PF25917">
    <property type="entry name" value="BSH_RND"/>
    <property type="match status" value="1"/>
</dbReference>
<organism evidence="12 13">
    <name type="scientific">Aestuariirhabdus litorea</name>
    <dbReference type="NCBI Taxonomy" id="2528527"/>
    <lineage>
        <taxon>Bacteria</taxon>
        <taxon>Pseudomonadati</taxon>
        <taxon>Pseudomonadota</taxon>
        <taxon>Gammaproteobacteria</taxon>
        <taxon>Oceanospirillales</taxon>
        <taxon>Aestuariirhabdaceae</taxon>
        <taxon>Aestuariirhabdus</taxon>
    </lineage>
</organism>
<keyword evidence="5 9" id="KW-0997">Cell inner membrane</keyword>
<feature type="domain" description="AprE-like beta-barrel" evidence="11">
    <location>
        <begin position="347"/>
        <end position="435"/>
    </location>
</feature>
<feature type="transmembrane region" description="Helical" evidence="9">
    <location>
        <begin position="44"/>
        <end position="62"/>
    </location>
</feature>
<protein>
    <recommendedName>
        <fullName evidence="9">Membrane fusion protein (MFP) family protein</fullName>
    </recommendedName>
</protein>
<evidence type="ECO:0000256" key="3">
    <source>
        <dbReference type="ARBA" id="ARBA00022448"/>
    </source>
</evidence>
<evidence type="ECO:0000313" key="12">
    <source>
        <dbReference type="EMBL" id="RRJ84505.1"/>
    </source>
</evidence>
<accession>A0A3P3VP78</accession>
<evidence type="ECO:0000259" key="11">
    <source>
        <dbReference type="Pfam" id="PF26002"/>
    </source>
</evidence>
<dbReference type="InterPro" id="IPR010129">
    <property type="entry name" value="T1SS_HlyD"/>
</dbReference>
<comment type="caution">
    <text evidence="12">The sequence shown here is derived from an EMBL/GenBank/DDBJ whole genome shotgun (WGS) entry which is preliminary data.</text>
</comment>
<dbReference type="InterPro" id="IPR050739">
    <property type="entry name" value="MFP"/>
</dbReference>
<evidence type="ECO:0000259" key="10">
    <source>
        <dbReference type="Pfam" id="PF25917"/>
    </source>
</evidence>
<evidence type="ECO:0000256" key="9">
    <source>
        <dbReference type="RuleBase" id="RU365093"/>
    </source>
</evidence>
<evidence type="ECO:0000313" key="13">
    <source>
        <dbReference type="Proteomes" id="UP000280792"/>
    </source>
</evidence>
<dbReference type="Gene3D" id="2.40.50.100">
    <property type="match status" value="1"/>
</dbReference>
<evidence type="ECO:0000256" key="7">
    <source>
        <dbReference type="ARBA" id="ARBA00022989"/>
    </source>
</evidence>
<dbReference type="NCBIfam" id="TIGR01843">
    <property type="entry name" value="type_I_hlyD"/>
    <property type="match status" value="1"/>
</dbReference>
<keyword evidence="6 9" id="KW-0812">Transmembrane</keyword>
<comment type="similarity">
    <text evidence="2 9">Belongs to the membrane fusion protein (MFP) (TC 8.A.1) family.</text>
</comment>
<dbReference type="PANTHER" id="PTHR30386:SF27">
    <property type="entry name" value="MEMBRANE FUSION PROTEIN (MFP) FAMILY PROTEIN"/>
    <property type="match status" value="1"/>
</dbReference>
<dbReference type="EMBL" id="QWEZ01000001">
    <property type="protein sequence ID" value="RRJ84505.1"/>
    <property type="molecule type" value="Genomic_DNA"/>
</dbReference>
<proteinExistence type="inferred from homology"/>
<evidence type="ECO:0000256" key="4">
    <source>
        <dbReference type="ARBA" id="ARBA00022475"/>
    </source>
</evidence>
<keyword evidence="4 9" id="KW-1003">Cell membrane</keyword>
<dbReference type="Gene3D" id="2.40.30.170">
    <property type="match status" value="1"/>
</dbReference>
<keyword evidence="7 9" id="KW-1133">Transmembrane helix</keyword>
<reference evidence="12 13" key="1">
    <citation type="submission" date="2018-08" db="EMBL/GenBank/DDBJ databases">
        <authorList>
            <person name="Khan S.A."/>
        </authorList>
    </citation>
    <scope>NUCLEOTIDE SEQUENCE [LARGE SCALE GENOMIC DNA]</scope>
    <source>
        <strain evidence="12 13">GTF-13</strain>
    </source>
</reference>
<evidence type="ECO:0000256" key="1">
    <source>
        <dbReference type="ARBA" id="ARBA00004377"/>
    </source>
</evidence>
<dbReference type="InterPro" id="IPR058982">
    <property type="entry name" value="Beta-barrel_AprE"/>
</dbReference>
<evidence type="ECO:0000256" key="8">
    <source>
        <dbReference type="ARBA" id="ARBA00023136"/>
    </source>
</evidence>
<evidence type="ECO:0000256" key="6">
    <source>
        <dbReference type="ARBA" id="ARBA00022692"/>
    </source>
</evidence>
<dbReference type="SUPFAM" id="SSF111369">
    <property type="entry name" value="HlyD-like secretion proteins"/>
    <property type="match status" value="1"/>
</dbReference>
<dbReference type="InterPro" id="IPR006144">
    <property type="entry name" value="Secretion_HlyD_CS"/>
</dbReference>
<feature type="domain" description="Multidrug resistance protein MdtA-like barrel-sandwich hybrid" evidence="10">
    <location>
        <begin position="81"/>
        <end position="339"/>
    </location>
</feature>
<comment type="subcellular location">
    <subcellularLocation>
        <location evidence="1 9">Cell inner membrane</location>
        <topology evidence="1 9">Single-pass membrane protein</topology>
    </subcellularLocation>
</comment>
<dbReference type="AlphaFoldDB" id="A0A3P3VP78"/>
<dbReference type="Proteomes" id="UP000280792">
    <property type="component" value="Unassembled WGS sequence"/>
</dbReference>
<gene>
    <name evidence="12" type="ORF">D0544_05205</name>
</gene>
<keyword evidence="3 9" id="KW-0813">Transport</keyword>
<evidence type="ECO:0000256" key="5">
    <source>
        <dbReference type="ARBA" id="ARBA00022519"/>
    </source>
</evidence>
<dbReference type="GO" id="GO:0005886">
    <property type="term" value="C:plasma membrane"/>
    <property type="evidence" value="ECO:0007669"/>
    <property type="project" value="UniProtKB-SubCell"/>
</dbReference>
<evidence type="ECO:0000256" key="2">
    <source>
        <dbReference type="ARBA" id="ARBA00009477"/>
    </source>
</evidence>
<keyword evidence="13" id="KW-1185">Reference proteome</keyword>
<dbReference type="GO" id="GO:0009306">
    <property type="term" value="P:protein secretion"/>
    <property type="evidence" value="ECO:0007669"/>
    <property type="project" value="InterPro"/>
</dbReference>
<keyword evidence="8 9" id="KW-0472">Membrane</keyword>